<keyword evidence="4" id="KW-0175">Coiled coil</keyword>
<comment type="caution">
    <text evidence="3">Lacks conserved residue(s) required for the propagation of feature annotation.</text>
</comment>
<dbReference type="PANTHER" id="PTHR23192">
    <property type="entry name" value="OLFACTOMEDIN-RELATED"/>
    <property type="match status" value="1"/>
</dbReference>
<name>A0AAD8ZQ63_9TELE</name>
<dbReference type="SUPFAM" id="SSF63825">
    <property type="entry name" value="YWTD domain"/>
    <property type="match status" value="1"/>
</dbReference>
<keyword evidence="2" id="KW-0964">Secreted</keyword>
<dbReference type="PANTHER" id="PTHR23192:SF49">
    <property type="entry name" value="OLFACTOMEDIN-LIKE PROTEIN 3B"/>
    <property type="match status" value="1"/>
</dbReference>
<evidence type="ECO:0000256" key="1">
    <source>
        <dbReference type="ARBA" id="ARBA00004613"/>
    </source>
</evidence>
<comment type="caution">
    <text evidence="6">The sequence shown here is derived from an EMBL/GenBank/DDBJ whole genome shotgun (WGS) entry which is preliminary data.</text>
</comment>
<evidence type="ECO:0000313" key="6">
    <source>
        <dbReference type="EMBL" id="KAK1803414.1"/>
    </source>
</evidence>
<dbReference type="GO" id="GO:0005615">
    <property type="term" value="C:extracellular space"/>
    <property type="evidence" value="ECO:0007669"/>
    <property type="project" value="TreeGrafter"/>
</dbReference>
<dbReference type="InterPro" id="IPR003112">
    <property type="entry name" value="Olfac-like_dom"/>
</dbReference>
<accession>A0AAD8ZQ63</accession>
<feature type="coiled-coil region" evidence="4">
    <location>
        <begin position="165"/>
        <end position="210"/>
    </location>
</feature>
<evidence type="ECO:0000256" key="2">
    <source>
        <dbReference type="ARBA" id="ARBA00022525"/>
    </source>
</evidence>
<organism evidence="6 7">
    <name type="scientific">Electrophorus voltai</name>
    <dbReference type="NCBI Taxonomy" id="2609070"/>
    <lineage>
        <taxon>Eukaryota</taxon>
        <taxon>Metazoa</taxon>
        <taxon>Chordata</taxon>
        <taxon>Craniata</taxon>
        <taxon>Vertebrata</taxon>
        <taxon>Euteleostomi</taxon>
        <taxon>Actinopterygii</taxon>
        <taxon>Neopterygii</taxon>
        <taxon>Teleostei</taxon>
        <taxon>Ostariophysi</taxon>
        <taxon>Gymnotiformes</taxon>
        <taxon>Gymnotoidei</taxon>
        <taxon>Gymnotidae</taxon>
        <taxon>Electrophorus</taxon>
    </lineage>
</organism>
<comment type="subcellular location">
    <subcellularLocation>
        <location evidence="1">Secreted</location>
    </subcellularLocation>
</comment>
<feature type="domain" description="Olfactomedin-like" evidence="5">
    <location>
        <begin position="250"/>
        <end position="501"/>
    </location>
</feature>
<gene>
    <name evidence="6" type="ORF">P4O66_020838</name>
</gene>
<evidence type="ECO:0000259" key="5">
    <source>
        <dbReference type="PROSITE" id="PS51132"/>
    </source>
</evidence>
<dbReference type="AlphaFoldDB" id="A0AAD8ZQ63"/>
<proteinExistence type="predicted"/>
<keyword evidence="7" id="KW-1185">Reference proteome</keyword>
<dbReference type="SMART" id="SM00284">
    <property type="entry name" value="OLF"/>
    <property type="match status" value="1"/>
</dbReference>
<evidence type="ECO:0000313" key="7">
    <source>
        <dbReference type="Proteomes" id="UP001239994"/>
    </source>
</evidence>
<reference evidence="6" key="1">
    <citation type="submission" date="2023-03" db="EMBL/GenBank/DDBJ databases">
        <title>Electrophorus voltai genome.</title>
        <authorList>
            <person name="Bian C."/>
        </authorList>
    </citation>
    <scope>NUCLEOTIDE SEQUENCE</scope>
    <source>
        <strain evidence="6">CB-2022</strain>
        <tissue evidence="6">Muscle</tissue>
    </source>
</reference>
<dbReference type="Proteomes" id="UP001239994">
    <property type="component" value="Unassembled WGS sequence"/>
</dbReference>
<evidence type="ECO:0000256" key="4">
    <source>
        <dbReference type="SAM" id="Coils"/>
    </source>
</evidence>
<sequence length="512" mass="57569">MAIHWYRQHQPVSRRGPGSFAASFGLTAWSSLLESTVGAIPSARMDCWAVASTNSATWSSGKCHTSQPRELVPPRVLEIALLGVISKPTEMVLPRAQEGITAYEGYPARPSSEPTMRAAAFFLLLLLGMLSQLSQAQYHYQGLMNYLESRMVAMEERIALWHEQNSRYNSDLKQFRRQATDLLEKLAKDHEKLQQDLEGTGARVERVEREMDYIETKNPPKPCIKAKDKIVEQEAAVKKKKKDQFFEVSVCVDIVSNIRAMKILKRLGSTKGMWTKDSRTSKVYVFNGTSEDTLYEFSSVKELSVSSGMSKGKGITLPSTWNGTGHAVYNGFLYYVSESSELQVIKFDLRNSSVADSAVFPLEDRTPVYTLNPLTLVDLIVDEDGLWALYPVGDNINLAKMDPDTLDIEQMWDTACPRGGAEAAFIGCGTVYVVYNTRPSSRSRVQCVFDVNDMVASGEAPLLYFPRRYGAHSSLKYNPVERQLYAWDDGYQILYRLALKKKLWAVVPPPEE</sequence>
<dbReference type="Pfam" id="PF02191">
    <property type="entry name" value="OLF"/>
    <property type="match status" value="1"/>
</dbReference>
<evidence type="ECO:0000256" key="3">
    <source>
        <dbReference type="PROSITE-ProRule" id="PRU00446"/>
    </source>
</evidence>
<protein>
    <recommendedName>
        <fullName evidence="5">Olfactomedin-like domain-containing protein</fullName>
    </recommendedName>
</protein>
<dbReference type="PROSITE" id="PS51132">
    <property type="entry name" value="OLF"/>
    <property type="match status" value="1"/>
</dbReference>
<dbReference type="EMBL" id="JAROKS010000005">
    <property type="protein sequence ID" value="KAK1803414.1"/>
    <property type="molecule type" value="Genomic_DNA"/>
</dbReference>
<dbReference type="InterPro" id="IPR050605">
    <property type="entry name" value="Olfactomedin-like_domain"/>
</dbReference>
<dbReference type="GO" id="GO:0007165">
    <property type="term" value="P:signal transduction"/>
    <property type="evidence" value="ECO:0007669"/>
    <property type="project" value="TreeGrafter"/>
</dbReference>